<name>A0ABS6W7U5_9BIFI</name>
<organism evidence="2 3">
    <name type="scientific">Bifidobacterium phasiani</name>
    <dbReference type="NCBI Taxonomy" id="2834431"/>
    <lineage>
        <taxon>Bacteria</taxon>
        <taxon>Bacillati</taxon>
        <taxon>Actinomycetota</taxon>
        <taxon>Actinomycetes</taxon>
        <taxon>Bifidobacteriales</taxon>
        <taxon>Bifidobacteriaceae</taxon>
        <taxon>Bifidobacterium</taxon>
    </lineage>
</organism>
<comment type="caution">
    <text evidence="2">The sequence shown here is derived from an EMBL/GenBank/DDBJ whole genome shotgun (WGS) entry which is preliminary data.</text>
</comment>
<feature type="domain" description="Serine aminopeptidase S33" evidence="1">
    <location>
        <begin position="24"/>
        <end position="141"/>
    </location>
</feature>
<dbReference type="PANTHER" id="PTHR43265:SF1">
    <property type="entry name" value="ESTERASE ESTD"/>
    <property type="match status" value="1"/>
</dbReference>
<keyword evidence="3" id="KW-1185">Reference proteome</keyword>
<dbReference type="PANTHER" id="PTHR43265">
    <property type="entry name" value="ESTERASE ESTD"/>
    <property type="match status" value="1"/>
</dbReference>
<sequence length="251" mass="26427">MEFDVMRDGLRLRGVIDRPAPAAPCPAVIMMHGFTGDMGARPGTLYQRIADGLVAGGVAAVRFDFNGHGGSDGDFGRMDVLNEIEDAIAVLRYVRGLDWVMDIRLLGHSQGGVVAGMTAGLYHDVIDRLALMAPAATLRDDAIAGTCMGVRYDAAHIPDAVAIDGGAHVVGGHYFRIAQVLPIYEVTSRFAGPSLAIHGLADDVVDPAASRRYGEAMPDCAVSLYPGLDHGIDGADRDAAVAEVVRFLTAA</sequence>
<accession>A0ABS6W7U5</accession>
<gene>
    <name evidence="2" type="ORF">KIH73_03980</name>
</gene>
<reference evidence="2 3" key="1">
    <citation type="submission" date="2021-05" db="EMBL/GenBank/DDBJ databases">
        <title>Phylogenetic classification of ten novel species belonging to the genus Bifidobacterium comprising B. colchicus sp. nov., B. abeli sp. nov., B. bicoloris sp. nov., B. guerezis sp. nov., B. rosaliae sp. nov., B. santillanensis sp. nov., B. argentati sp. nov., B. amazzoni sp. nov., B. pluviali sp. nov., and B. pinnaculum sp. nov.</title>
        <authorList>
            <person name="Lugli G.A."/>
            <person name="Ruiz Garcia L."/>
            <person name="Margolles A."/>
            <person name="Ventura M."/>
        </authorList>
    </citation>
    <scope>NUCLEOTIDE SEQUENCE [LARGE SCALE GENOMIC DNA]</scope>
    <source>
        <strain evidence="2 3">6T3</strain>
    </source>
</reference>
<dbReference type="EMBL" id="JAHBBD010000006">
    <property type="protein sequence ID" value="MBW3082545.1"/>
    <property type="molecule type" value="Genomic_DNA"/>
</dbReference>
<keyword evidence="2" id="KW-0378">Hydrolase</keyword>
<proteinExistence type="predicted"/>
<dbReference type="Pfam" id="PF12146">
    <property type="entry name" value="Hydrolase_4"/>
    <property type="match status" value="1"/>
</dbReference>
<evidence type="ECO:0000313" key="2">
    <source>
        <dbReference type="EMBL" id="MBW3082545.1"/>
    </source>
</evidence>
<dbReference type="Proteomes" id="UP000812844">
    <property type="component" value="Unassembled WGS sequence"/>
</dbReference>
<evidence type="ECO:0000313" key="3">
    <source>
        <dbReference type="Proteomes" id="UP000812844"/>
    </source>
</evidence>
<dbReference type="GO" id="GO:0016787">
    <property type="term" value="F:hydrolase activity"/>
    <property type="evidence" value="ECO:0007669"/>
    <property type="project" value="UniProtKB-KW"/>
</dbReference>
<dbReference type="InterPro" id="IPR022742">
    <property type="entry name" value="Hydrolase_4"/>
</dbReference>
<protein>
    <submittedName>
        <fullName evidence="2">Alpha/beta hydrolase</fullName>
    </submittedName>
</protein>
<evidence type="ECO:0000259" key="1">
    <source>
        <dbReference type="Pfam" id="PF12146"/>
    </source>
</evidence>
<dbReference type="RefSeq" id="WP_219080829.1">
    <property type="nucleotide sequence ID" value="NZ_JAHBBD010000006.1"/>
</dbReference>
<dbReference type="InterPro" id="IPR053145">
    <property type="entry name" value="AB_hydrolase_Est10"/>
</dbReference>